<keyword evidence="1" id="KW-1133">Transmembrane helix</keyword>
<name>A0A426TYE8_9CHLR</name>
<feature type="transmembrane region" description="Helical" evidence="1">
    <location>
        <begin position="73"/>
        <end position="92"/>
    </location>
</feature>
<reference evidence="2 3" key="1">
    <citation type="submission" date="2018-12" db="EMBL/GenBank/DDBJ databases">
        <title>Genome Sequence of Candidatus Viridilinea halotolerans isolated from saline sulfide-rich spring.</title>
        <authorList>
            <person name="Grouzdev D.S."/>
            <person name="Burganskaya E.I."/>
            <person name="Krutkina M.S."/>
            <person name="Sukhacheva M.V."/>
            <person name="Gorlenko V.M."/>
        </authorList>
    </citation>
    <scope>NUCLEOTIDE SEQUENCE [LARGE SCALE GENOMIC DNA]</scope>
    <source>
        <strain evidence="2">Chok-6</strain>
    </source>
</reference>
<sequence length="152" mass="16804">MILALTHAQQSNDALASLAALLFFLLVFVFVVILPLAATWQIFVKAGEPGWAAIVPFYNMVVFLKIIDRPIWWIALLIIPVVNFIVPFFLLYELARVFGKGIGFANITKVAIFEPLCILASADRLAAIPIPTPAPPRREEAGHALFVRHRAG</sequence>
<keyword evidence="1" id="KW-0812">Transmembrane</keyword>
<dbReference type="Pfam" id="PF18936">
    <property type="entry name" value="DUF5684"/>
    <property type="match status" value="1"/>
</dbReference>
<feature type="transmembrane region" description="Helical" evidence="1">
    <location>
        <begin position="15"/>
        <end position="38"/>
    </location>
</feature>
<evidence type="ECO:0000256" key="1">
    <source>
        <dbReference type="SAM" id="Phobius"/>
    </source>
</evidence>
<dbReference type="InterPro" id="IPR043739">
    <property type="entry name" value="DUF5684"/>
</dbReference>
<accession>A0A426TYE8</accession>
<dbReference type="Proteomes" id="UP000280307">
    <property type="component" value="Unassembled WGS sequence"/>
</dbReference>
<proteinExistence type="predicted"/>
<evidence type="ECO:0008006" key="4">
    <source>
        <dbReference type="Google" id="ProtNLM"/>
    </source>
</evidence>
<evidence type="ECO:0000313" key="3">
    <source>
        <dbReference type="Proteomes" id="UP000280307"/>
    </source>
</evidence>
<keyword evidence="1" id="KW-0472">Membrane</keyword>
<dbReference type="EMBL" id="RSAS01000477">
    <property type="protein sequence ID" value="RRR71009.1"/>
    <property type="molecule type" value="Genomic_DNA"/>
</dbReference>
<gene>
    <name evidence="2" type="ORF">EI684_12170</name>
</gene>
<dbReference type="AlphaFoldDB" id="A0A426TYE8"/>
<comment type="caution">
    <text evidence="2">The sequence shown here is derived from an EMBL/GenBank/DDBJ whole genome shotgun (WGS) entry which is preliminary data.</text>
</comment>
<evidence type="ECO:0000313" key="2">
    <source>
        <dbReference type="EMBL" id="RRR71009.1"/>
    </source>
</evidence>
<protein>
    <recommendedName>
        <fullName evidence="4">Signal peptidase I</fullName>
    </recommendedName>
</protein>
<organism evidence="2 3">
    <name type="scientific">Candidatus Viridilinea halotolerans</name>
    <dbReference type="NCBI Taxonomy" id="2491704"/>
    <lineage>
        <taxon>Bacteria</taxon>
        <taxon>Bacillati</taxon>
        <taxon>Chloroflexota</taxon>
        <taxon>Chloroflexia</taxon>
        <taxon>Chloroflexales</taxon>
        <taxon>Chloroflexineae</taxon>
        <taxon>Oscillochloridaceae</taxon>
        <taxon>Candidatus Viridilinea</taxon>
    </lineage>
</organism>